<dbReference type="KEGG" id="dca:Desca_0747"/>
<sequence length="238" mass="26250">MLSNRLQDITSNLRLLSLLQISDSFFPTGSFTQSYGLETYVQKGLITSKEDLVNFLTTYLLELLACSDCLAMLLAYRAGQDGSLVSLVELDQILAAQKIAREGREASVKTGNRMLQTATRLFTSSILVQFSKLVKQGKTYGHHAVVFGLMGQAIGLEEKELAFSFVYSTTAGMVNNAVRLIPLGQNEGQWVLKELQVVMEQAVEKSLGLSLNDLGSAAPALEIRGMQHERLYSRLFMS</sequence>
<name>F6B8Y1_DESCC</name>
<dbReference type="PIRSF" id="PIRSF009467">
    <property type="entry name" value="Ureas_acces_UreF"/>
    <property type="match status" value="1"/>
</dbReference>
<keyword evidence="3" id="KW-0963">Cytoplasm</keyword>
<proteinExistence type="inferred from homology"/>
<dbReference type="RefSeq" id="WP_013809828.1">
    <property type="nucleotide sequence ID" value="NC_015565.1"/>
</dbReference>
<dbReference type="InterPro" id="IPR002639">
    <property type="entry name" value="UreF"/>
</dbReference>
<dbReference type="GO" id="GO:0016151">
    <property type="term" value="F:nickel cation binding"/>
    <property type="evidence" value="ECO:0007669"/>
    <property type="project" value="UniProtKB-UniRule"/>
</dbReference>
<dbReference type="HAMAP" id="MF_01385">
    <property type="entry name" value="UreF"/>
    <property type="match status" value="1"/>
</dbReference>
<dbReference type="InterPro" id="IPR038277">
    <property type="entry name" value="UreF_sf"/>
</dbReference>
<keyword evidence="1 3" id="KW-0996">Nickel insertion</keyword>
<comment type="subunit">
    <text evidence="3">UreD, UreF and UreG form a complex that acts as a GTP-hydrolysis-dependent molecular chaperone, activating the urease apoprotein by helping to assemble the nickel containing metallocenter of UreC. The UreE protein probably delivers the nickel.</text>
</comment>
<accession>F6B8Y1</accession>
<organism evidence="4 5">
    <name type="scientific">Desulfotomaculum nigrificans (strain DSM 14880 / VKM B-2319 / CO-1-SRB)</name>
    <name type="common">Desulfotomaculum carboxydivorans</name>
    <dbReference type="NCBI Taxonomy" id="868595"/>
    <lineage>
        <taxon>Bacteria</taxon>
        <taxon>Bacillati</taxon>
        <taxon>Bacillota</taxon>
        <taxon>Clostridia</taxon>
        <taxon>Eubacteriales</taxon>
        <taxon>Desulfotomaculaceae</taxon>
        <taxon>Desulfotomaculum</taxon>
    </lineage>
</organism>
<gene>
    <name evidence="3" type="primary">ureF</name>
    <name evidence="4" type="ordered locus">Desca_0747</name>
</gene>
<comment type="function">
    <text evidence="3">Required for maturation of urease via the functional incorporation of the urease nickel metallocenter.</text>
</comment>
<dbReference type="HOGENOM" id="CLU_049215_4_2_9"/>
<dbReference type="Gene3D" id="1.10.4190.10">
    <property type="entry name" value="Urease accessory protein UreF"/>
    <property type="match status" value="1"/>
</dbReference>
<dbReference type="GO" id="GO:0005737">
    <property type="term" value="C:cytoplasm"/>
    <property type="evidence" value="ECO:0007669"/>
    <property type="project" value="UniProtKB-SubCell"/>
</dbReference>
<evidence type="ECO:0000313" key="4">
    <source>
        <dbReference type="EMBL" id="AEF93632.1"/>
    </source>
</evidence>
<evidence type="ECO:0000256" key="1">
    <source>
        <dbReference type="ARBA" id="ARBA00022988"/>
    </source>
</evidence>
<dbReference type="eggNOG" id="COG0830">
    <property type="taxonomic scope" value="Bacteria"/>
</dbReference>
<evidence type="ECO:0000256" key="3">
    <source>
        <dbReference type="HAMAP-Rule" id="MF_01385"/>
    </source>
</evidence>
<dbReference type="STRING" id="868595.Desca_0747"/>
<keyword evidence="2 3" id="KW-0143">Chaperone</keyword>
<protein>
    <recommendedName>
        <fullName evidence="3">Urease accessory protein UreF</fullName>
    </recommendedName>
</protein>
<dbReference type="Pfam" id="PF01730">
    <property type="entry name" value="UreF"/>
    <property type="match status" value="1"/>
</dbReference>
<reference evidence="4" key="1">
    <citation type="submission" date="2011-05" db="EMBL/GenBank/DDBJ databases">
        <title>Complete sequence of Desulfotomaculum carboxydivorans CO-1-SRB.</title>
        <authorList>
            <consortium name="US DOE Joint Genome Institute"/>
            <person name="Lucas S."/>
            <person name="Han J."/>
            <person name="Lapidus A."/>
            <person name="Cheng J.-F."/>
            <person name="Goodwin L."/>
            <person name="Pitluck S."/>
            <person name="Peters L."/>
            <person name="Mikhailova N."/>
            <person name="Lu M."/>
            <person name="Han C."/>
            <person name="Tapia R."/>
            <person name="Land M."/>
            <person name="Hauser L."/>
            <person name="Kyrpides N."/>
            <person name="Ivanova N."/>
            <person name="Pagani I."/>
            <person name="Stams A."/>
            <person name="Plugge C."/>
            <person name="Muyzer G."/>
            <person name="Kuever J."/>
            <person name="Parshina S."/>
            <person name="Ivanova A."/>
            <person name="Nazina T."/>
            <person name="Woyke T."/>
        </authorList>
    </citation>
    <scope>NUCLEOTIDE SEQUENCE [LARGE SCALE GENOMIC DNA]</scope>
    <source>
        <strain evidence="4">CO-1-SRB</strain>
    </source>
</reference>
<evidence type="ECO:0000313" key="5">
    <source>
        <dbReference type="Proteomes" id="UP000009226"/>
    </source>
</evidence>
<evidence type="ECO:0000256" key="2">
    <source>
        <dbReference type="ARBA" id="ARBA00023186"/>
    </source>
</evidence>
<comment type="subcellular location">
    <subcellularLocation>
        <location evidence="3">Cytoplasm</location>
    </subcellularLocation>
</comment>
<dbReference type="Proteomes" id="UP000009226">
    <property type="component" value="Chromosome"/>
</dbReference>
<keyword evidence="5" id="KW-1185">Reference proteome</keyword>
<dbReference type="AlphaFoldDB" id="F6B8Y1"/>
<comment type="similarity">
    <text evidence="3">Belongs to the UreF family.</text>
</comment>
<dbReference type="PANTHER" id="PTHR33620:SF1">
    <property type="entry name" value="UREASE ACCESSORY PROTEIN F"/>
    <property type="match status" value="1"/>
</dbReference>
<dbReference type="EMBL" id="CP002736">
    <property type="protein sequence ID" value="AEF93632.1"/>
    <property type="molecule type" value="Genomic_DNA"/>
</dbReference>
<dbReference type="PANTHER" id="PTHR33620">
    <property type="entry name" value="UREASE ACCESSORY PROTEIN F"/>
    <property type="match status" value="1"/>
</dbReference>